<keyword evidence="5" id="KW-0408">Iron</keyword>
<keyword evidence="7" id="KW-0003">3Fe-4S</keyword>
<dbReference type="GO" id="GO:0051538">
    <property type="term" value="F:3 iron, 4 sulfur cluster binding"/>
    <property type="evidence" value="ECO:0007669"/>
    <property type="project" value="UniProtKB-KW"/>
</dbReference>
<evidence type="ECO:0000256" key="5">
    <source>
        <dbReference type="ARBA" id="ARBA00023004"/>
    </source>
</evidence>
<dbReference type="PANTHER" id="PTHR36923:SF3">
    <property type="entry name" value="FERREDOXIN"/>
    <property type="match status" value="1"/>
</dbReference>
<evidence type="ECO:0000256" key="6">
    <source>
        <dbReference type="ARBA" id="ARBA00023014"/>
    </source>
</evidence>
<organism evidence="8 9">
    <name type="scientific">Actinocorallia herbida</name>
    <dbReference type="NCBI Taxonomy" id="58109"/>
    <lineage>
        <taxon>Bacteria</taxon>
        <taxon>Bacillati</taxon>
        <taxon>Actinomycetota</taxon>
        <taxon>Actinomycetes</taxon>
        <taxon>Streptosporangiales</taxon>
        <taxon>Thermomonosporaceae</taxon>
        <taxon>Actinocorallia</taxon>
    </lineage>
</organism>
<dbReference type="Gene3D" id="3.30.70.20">
    <property type="match status" value="1"/>
</dbReference>
<keyword evidence="4" id="KW-0249">Electron transport</keyword>
<dbReference type="PANTHER" id="PTHR36923">
    <property type="entry name" value="FERREDOXIN"/>
    <property type="match status" value="1"/>
</dbReference>
<keyword evidence="2" id="KW-0813">Transport</keyword>
<keyword evidence="9" id="KW-1185">Reference proteome</keyword>
<dbReference type="RefSeq" id="WP_170201353.1">
    <property type="nucleotide sequence ID" value="NZ_RJKE01000001.1"/>
</dbReference>
<evidence type="ECO:0000313" key="9">
    <source>
        <dbReference type="Proteomes" id="UP000272400"/>
    </source>
</evidence>
<evidence type="ECO:0000256" key="2">
    <source>
        <dbReference type="ARBA" id="ARBA00022448"/>
    </source>
</evidence>
<sequence length="62" mass="6439">MVTVLADRAACRGSGLCVFTAPELFDQDDAEGRVVLLPVEAPDPERAARAVRSCPNGALALG</sequence>
<comment type="cofactor">
    <cofactor evidence="1">
        <name>[3Fe-4S] cluster</name>
        <dbReference type="ChEBI" id="CHEBI:21137"/>
    </cofactor>
</comment>
<reference evidence="8 9" key="1">
    <citation type="submission" date="2018-11" db="EMBL/GenBank/DDBJ databases">
        <title>Sequencing the genomes of 1000 actinobacteria strains.</title>
        <authorList>
            <person name="Klenk H.-P."/>
        </authorList>
    </citation>
    <scope>NUCLEOTIDE SEQUENCE [LARGE SCALE GENOMIC DNA]</scope>
    <source>
        <strain evidence="8 9">DSM 44254</strain>
    </source>
</reference>
<dbReference type="EMBL" id="RJKE01000001">
    <property type="protein sequence ID" value="ROO84679.1"/>
    <property type="molecule type" value="Genomic_DNA"/>
</dbReference>
<dbReference type="AlphaFoldDB" id="A0A3N1CTN5"/>
<dbReference type="Proteomes" id="UP000272400">
    <property type="component" value="Unassembled WGS sequence"/>
</dbReference>
<evidence type="ECO:0000256" key="4">
    <source>
        <dbReference type="ARBA" id="ARBA00022982"/>
    </source>
</evidence>
<evidence type="ECO:0000256" key="7">
    <source>
        <dbReference type="ARBA" id="ARBA00023291"/>
    </source>
</evidence>
<evidence type="ECO:0000313" key="8">
    <source>
        <dbReference type="EMBL" id="ROO84679.1"/>
    </source>
</evidence>
<comment type="caution">
    <text evidence="8">The sequence shown here is derived from an EMBL/GenBank/DDBJ whole genome shotgun (WGS) entry which is preliminary data.</text>
</comment>
<dbReference type="InterPro" id="IPR051269">
    <property type="entry name" value="Fe-S_cluster_ET"/>
</dbReference>
<proteinExistence type="predicted"/>
<keyword evidence="6" id="KW-0411">Iron-sulfur</keyword>
<dbReference type="GO" id="GO:0046872">
    <property type="term" value="F:metal ion binding"/>
    <property type="evidence" value="ECO:0007669"/>
    <property type="project" value="UniProtKB-KW"/>
</dbReference>
<evidence type="ECO:0000256" key="1">
    <source>
        <dbReference type="ARBA" id="ARBA00001927"/>
    </source>
</evidence>
<protein>
    <submittedName>
        <fullName evidence="8">Ferredoxin</fullName>
    </submittedName>
</protein>
<dbReference type="SUPFAM" id="SSF54862">
    <property type="entry name" value="4Fe-4S ferredoxins"/>
    <property type="match status" value="1"/>
</dbReference>
<dbReference type="Pfam" id="PF13459">
    <property type="entry name" value="Fer4_15"/>
    <property type="match status" value="1"/>
</dbReference>
<evidence type="ECO:0000256" key="3">
    <source>
        <dbReference type="ARBA" id="ARBA00022723"/>
    </source>
</evidence>
<accession>A0A3N1CTN5</accession>
<name>A0A3N1CTN5_9ACTN</name>
<gene>
    <name evidence="8" type="ORF">EDD29_2206</name>
</gene>
<keyword evidence="3" id="KW-0479">Metal-binding</keyword>